<evidence type="ECO:0000256" key="7">
    <source>
        <dbReference type="ARBA" id="ARBA00023163"/>
    </source>
</evidence>
<dbReference type="InterPro" id="IPR006110">
    <property type="entry name" value="Pol_omega/Rpo6/RPB6"/>
</dbReference>
<dbReference type="AlphaFoldDB" id="A0A916ZZH9"/>
<evidence type="ECO:0000256" key="10">
    <source>
        <dbReference type="ARBA" id="ARBA00048552"/>
    </source>
</evidence>
<keyword evidence="14" id="KW-1185">Reference proteome</keyword>
<dbReference type="Pfam" id="PF01192">
    <property type="entry name" value="RNA_pol_Rpb6"/>
    <property type="match status" value="1"/>
</dbReference>
<evidence type="ECO:0000256" key="1">
    <source>
        <dbReference type="ARBA" id="ARBA00006711"/>
    </source>
</evidence>
<evidence type="ECO:0000256" key="9">
    <source>
        <dbReference type="ARBA" id="ARBA00030998"/>
    </source>
</evidence>
<dbReference type="RefSeq" id="WP_188912088.1">
    <property type="nucleotide sequence ID" value="NZ_BMIQ01000008.1"/>
</dbReference>
<evidence type="ECO:0000313" key="13">
    <source>
        <dbReference type="EMBL" id="GGE18937.1"/>
    </source>
</evidence>
<dbReference type="PANTHER" id="PTHR34476:SF1">
    <property type="entry name" value="DNA-DIRECTED RNA POLYMERASE SUBUNIT OMEGA"/>
    <property type="match status" value="1"/>
</dbReference>
<evidence type="ECO:0000256" key="2">
    <source>
        <dbReference type="ARBA" id="ARBA00012418"/>
    </source>
</evidence>
<keyword evidence="7 11" id="KW-0804">Transcription</keyword>
<evidence type="ECO:0000256" key="8">
    <source>
        <dbReference type="ARBA" id="ARBA00029924"/>
    </source>
</evidence>
<dbReference type="InterPro" id="IPR036161">
    <property type="entry name" value="RPB6/omega-like_sf"/>
</dbReference>
<evidence type="ECO:0000256" key="11">
    <source>
        <dbReference type="HAMAP-Rule" id="MF_00366"/>
    </source>
</evidence>
<keyword evidence="6 11" id="KW-0548">Nucleotidyltransferase</keyword>
<dbReference type="GO" id="GO:0006351">
    <property type="term" value="P:DNA-templated transcription"/>
    <property type="evidence" value="ECO:0007669"/>
    <property type="project" value="UniProtKB-UniRule"/>
</dbReference>
<dbReference type="InterPro" id="IPR003716">
    <property type="entry name" value="DNA-dir_RNA_pol_omega"/>
</dbReference>
<comment type="caution">
    <text evidence="13">The sequence shown here is derived from an EMBL/GenBank/DDBJ whole genome shotgun (WGS) entry which is preliminary data.</text>
</comment>
<reference evidence="13" key="1">
    <citation type="journal article" date="2014" name="Int. J. Syst. Evol. Microbiol.">
        <title>Complete genome sequence of Corynebacterium casei LMG S-19264T (=DSM 44701T), isolated from a smear-ripened cheese.</title>
        <authorList>
            <consortium name="US DOE Joint Genome Institute (JGI-PGF)"/>
            <person name="Walter F."/>
            <person name="Albersmeier A."/>
            <person name="Kalinowski J."/>
            <person name="Ruckert C."/>
        </authorList>
    </citation>
    <scope>NUCLEOTIDE SEQUENCE</scope>
    <source>
        <strain evidence="13">CGMCC 1.15367</strain>
    </source>
</reference>
<feature type="region of interest" description="Disordered" evidence="12">
    <location>
        <begin position="76"/>
        <end position="110"/>
    </location>
</feature>
<sequence length="137" mass="15019">MARVTVEDCVDKIENRFELVLLASHRARQIAQGQPITVDRDNDKNPVVALREIADEKLTPDDLKEDLIHSLQKHVEVDEPEAPPQPAPAIAEGAATPVASAAADEEEDDNVAFDRMSEEELLAGIEGLVAPEKNEDF</sequence>
<dbReference type="SUPFAM" id="SSF63562">
    <property type="entry name" value="RPB6/omega subunit-like"/>
    <property type="match status" value="1"/>
</dbReference>
<dbReference type="Proteomes" id="UP000644699">
    <property type="component" value="Unassembled WGS sequence"/>
</dbReference>
<feature type="compositionally biased region" description="Low complexity" evidence="12">
    <location>
        <begin position="88"/>
        <end position="102"/>
    </location>
</feature>
<gene>
    <name evidence="11 13" type="primary">rpoZ</name>
    <name evidence="13" type="ORF">GCM10011390_42580</name>
</gene>
<dbReference type="NCBIfam" id="TIGR00690">
    <property type="entry name" value="rpoZ"/>
    <property type="match status" value="1"/>
</dbReference>
<dbReference type="GO" id="GO:0003899">
    <property type="term" value="F:DNA-directed RNA polymerase activity"/>
    <property type="evidence" value="ECO:0007669"/>
    <property type="project" value="UniProtKB-UniRule"/>
</dbReference>
<evidence type="ECO:0000256" key="5">
    <source>
        <dbReference type="ARBA" id="ARBA00022679"/>
    </source>
</evidence>
<accession>A0A916ZZH9</accession>
<dbReference type="EMBL" id="BMIQ01000008">
    <property type="protein sequence ID" value="GGE18937.1"/>
    <property type="molecule type" value="Genomic_DNA"/>
</dbReference>
<reference evidence="13" key="2">
    <citation type="submission" date="2020-09" db="EMBL/GenBank/DDBJ databases">
        <authorList>
            <person name="Sun Q."/>
            <person name="Zhou Y."/>
        </authorList>
    </citation>
    <scope>NUCLEOTIDE SEQUENCE</scope>
    <source>
        <strain evidence="13">CGMCC 1.15367</strain>
    </source>
</reference>
<proteinExistence type="inferred from homology"/>
<organism evidence="13 14">
    <name type="scientific">Aureimonas endophytica</name>
    <dbReference type="NCBI Taxonomy" id="2027858"/>
    <lineage>
        <taxon>Bacteria</taxon>
        <taxon>Pseudomonadati</taxon>
        <taxon>Pseudomonadota</taxon>
        <taxon>Alphaproteobacteria</taxon>
        <taxon>Hyphomicrobiales</taxon>
        <taxon>Aurantimonadaceae</taxon>
        <taxon>Aureimonas</taxon>
    </lineage>
</organism>
<evidence type="ECO:0000256" key="12">
    <source>
        <dbReference type="SAM" id="MobiDB-lite"/>
    </source>
</evidence>
<keyword evidence="4 11" id="KW-0240">DNA-directed RNA polymerase</keyword>
<dbReference type="SMART" id="SM01409">
    <property type="entry name" value="RNA_pol_Rpb6"/>
    <property type="match status" value="1"/>
</dbReference>
<dbReference type="HAMAP" id="MF_00366">
    <property type="entry name" value="RNApol_bact_RpoZ"/>
    <property type="match status" value="1"/>
</dbReference>
<comment type="catalytic activity">
    <reaction evidence="10 11">
        <text>RNA(n) + a ribonucleoside 5'-triphosphate = RNA(n+1) + diphosphate</text>
        <dbReference type="Rhea" id="RHEA:21248"/>
        <dbReference type="Rhea" id="RHEA-COMP:14527"/>
        <dbReference type="Rhea" id="RHEA-COMP:17342"/>
        <dbReference type="ChEBI" id="CHEBI:33019"/>
        <dbReference type="ChEBI" id="CHEBI:61557"/>
        <dbReference type="ChEBI" id="CHEBI:140395"/>
        <dbReference type="EC" id="2.7.7.6"/>
    </reaction>
</comment>
<name>A0A916ZZH9_9HYPH</name>
<evidence type="ECO:0000256" key="6">
    <source>
        <dbReference type="ARBA" id="ARBA00022695"/>
    </source>
</evidence>
<comment type="similarity">
    <text evidence="1 11">Belongs to the RNA polymerase subunit omega family.</text>
</comment>
<dbReference type="PANTHER" id="PTHR34476">
    <property type="entry name" value="DNA-DIRECTED RNA POLYMERASE SUBUNIT OMEGA"/>
    <property type="match status" value="1"/>
</dbReference>
<evidence type="ECO:0000256" key="4">
    <source>
        <dbReference type="ARBA" id="ARBA00022478"/>
    </source>
</evidence>
<keyword evidence="5 11" id="KW-0808">Transferase</keyword>
<protein>
    <recommendedName>
        <fullName evidence="3 11">DNA-directed RNA polymerase subunit omega</fullName>
        <shortName evidence="11">RNAP omega subunit</shortName>
        <ecNumber evidence="2 11">2.7.7.6</ecNumber>
    </recommendedName>
    <alternativeName>
        <fullName evidence="9 11">RNA polymerase omega subunit</fullName>
    </alternativeName>
    <alternativeName>
        <fullName evidence="8 11">Transcriptase subunit omega</fullName>
    </alternativeName>
</protein>
<dbReference type="EC" id="2.7.7.6" evidence="2 11"/>
<evidence type="ECO:0000256" key="3">
    <source>
        <dbReference type="ARBA" id="ARBA00013725"/>
    </source>
</evidence>
<evidence type="ECO:0000313" key="14">
    <source>
        <dbReference type="Proteomes" id="UP000644699"/>
    </source>
</evidence>
<dbReference type="GO" id="GO:0003677">
    <property type="term" value="F:DNA binding"/>
    <property type="evidence" value="ECO:0007669"/>
    <property type="project" value="UniProtKB-UniRule"/>
</dbReference>
<comment type="function">
    <text evidence="11">Promotes RNA polymerase assembly. Latches the N- and C-terminal regions of the beta' subunit thereby facilitating its interaction with the beta and alpha subunits.</text>
</comment>
<dbReference type="GO" id="GO:0000428">
    <property type="term" value="C:DNA-directed RNA polymerase complex"/>
    <property type="evidence" value="ECO:0007669"/>
    <property type="project" value="UniProtKB-KW"/>
</dbReference>
<dbReference type="Gene3D" id="3.90.940.10">
    <property type="match status" value="1"/>
</dbReference>
<comment type="subunit">
    <text evidence="11">The RNAP catalytic core consists of 2 alpha, 1 beta, 1 beta' and 1 omega subunit. When a sigma factor is associated with the core the holoenzyme is formed, which can initiate transcription.</text>
</comment>